<feature type="transmembrane region" description="Helical" evidence="6">
    <location>
        <begin position="643"/>
        <end position="664"/>
    </location>
</feature>
<proteinExistence type="predicted"/>
<dbReference type="InterPro" id="IPR020845">
    <property type="entry name" value="AMP-binding_CS"/>
</dbReference>
<keyword evidence="4 6" id="KW-0472">Membrane</keyword>
<evidence type="ECO:0000256" key="4">
    <source>
        <dbReference type="ARBA" id="ARBA00023136"/>
    </source>
</evidence>
<evidence type="ECO:0000256" key="1">
    <source>
        <dbReference type="ARBA" id="ARBA00004141"/>
    </source>
</evidence>
<dbReference type="EMBL" id="VCHE01000083">
    <property type="protein sequence ID" value="KAB2572198.1"/>
    <property type="molecule type" value="Genomic_DNA"/>
</dbReference>
<feature type="transmembrane region" description="Helical" evidence="6">
    <location>
        <begin position="856"/>
        <end position="873"/>
    </location>
</feature>
<dbReference type="GO" id="GO:0015171">
    <property type="term" value="F:amino acid transmembrane transporter activity"/>
    <property type="evidence" value="ECO:0007669"/>
    <property type="project" value="TreeGrafter"/>
</dbReference>
<dbReference type="InterPro" id="IPR042099">
    <property type="entry name" value="ANL_N_sf"/>
</dbReference>
<evidence type="ECO:0000313" key="10">
    <source>
        <dbReference type="Proteomes" id="UP000325902"/>
    </source>
</evidence>
<feature type="transmembrane region" description="Helical" evidence="6">
    <location>
        <begin position="676"/>
        <end position="697"/>
    </location>
</feature>
<reference evidence="9 10" key="1">
    <citation type="journal article" date="2019" name="Sci. Rep.">
        <title>A multi-omics analysis of the grapevine pathogen Lasiodiplodia theobromae reveals that temperature affects the expression of virulence- and pathogenicity-related genes.</title>
        <authorList>
            <person name="Felix C."/>
            <person name="Meneses R."/>
            <person name="Goncalves M.F.M."/>
            <person name="Tilleman L."/>
            <person name="Duarte A.S."/>
            <person name="Jorrin-Novo J.V."/>
            <person name="Van de Peer Y."/>
            <person name="Deforce D."/>
            <person name="Van Nieuwerburgh F."/>
            <person name="Esteves A.C."/>
            <person name="Alves A."/>
        </authorList>
    </citation>
    <scope>NUCLEOTIDE SEQUENCE [LARGE SCALE GENOMIC DNA]</scope>
    <source>
        <strain evidence="9 10">LA-SOL3</strain>
    </source>
</reference>
<dbReference type="Gene3D" id="1.20.1740.10">
    <property type="entry name" value="Amino acid/polyamine transporter I"/>
    <property type="match status" value="1"/>
</dbReference>
<evidence type="ECO:0000256" key="5">
    <source>
        <dbReference type="SAM" id="MobiDB-lite"/>
    </source>
</evidence>
<keyword evidence="10" id="KW-1185">Reference proteome</keyword>
<dbReference type="Pfam" id="PF00324">
    <property type="entry name" value="AA_permease"/>
    <property type="match status" value="1"/>
</dbReference>
<evidence type="ECO:0000256" key="2">
    <source>
        <dbReference type="ARBA" id="ARBA00022692"/>
    </source>
</evidence>
<dbReference type="OrthoDB" id="429813at2759"/>
<dbReference type="InterPro" id="IPR000873">
    <property type="entry name" value="AMP-dep_synth/lig_dom"/>
</dbReference>
<keyword evidence="3 6" id="KW-1133">Transmembrane helix</keyword>
<protein>
    <submittedName>
        <fullName evidence="9">General amino-acid permease GAP1</fullName>
    </submittedName>
</protein>
<gene>
    <name evidence="9" type="primary">GAP1_1</name>
    <name evidence="9" type="ORF">DBV05_g9157</name>
</gene>
<organism evidence="9 10">
    <name type="scientific">Lasiodiplodia theobromae</name>
    <dbReference type="NCBI Taxonomy" id="45133"/>
    <lineage>
        <taxon>Eukaryota</taxon>
        <taxon>Fungi</taxon>
        <taxon>Dikarya</taxon>
        <taxon>Ascomycota</taxon>
        <taxon>Pezizomycotina</taxon>
        <taxon>Dothideomycetes</taxon>
        <taxon>Dothideomycetes incertae sedis</taxon>
        <taxon>Botryosphaeriales</taxon>
        <taxon>Botryosphaeriaceae</taxon>
        <taxon>Lasiodiplodia</taxon>
    </lineage>
</organism>
<evidence type="ECO:0000259" key="7">
    <source>
        <dbReference type="Pfam" id="PF00324"/>
    </source>
</evidence>
<dbReference type="PANTHER" id="PTHR43341">
    <property type="entry name" value="AMINO ACID PERMEASE"/>
    <property type="match status" value="1"/>
</dbReference>
<dbReference type="PROSITE" id="PS00455">
    <property type="entry name" value="AMP_BINDING"/>
    <property type="match status" value="1"/>
</dbReference>
<evidence type="ECO:0000256" key="3">
    <source>
        <dbReference type="ARBA" id="ARBA00022989"/>
    </source>
</evidence>
<accession>A0A5N5D3D2</accession>
<feature type="compositionally biased region" description="Low complexity" evidence="5">
    <location>
        <begin position="360"/>
        <end position="385"/>
    </location>
</feature>
<name>A0A5N5D3D2_9PEZI</name>
<dbReference type="Gene3D" id="3.40.50.12780">
    <property type="entry name" value="N-terminal domain of ligase-like"/>
    <property type="match status" value="1"/>
</dbReference>
<feature type="region of interest" description="Disordered" evidence="5">
    <location>
        <begin position="358"/>
        <end position="401"/>
    </location>
</feature>
<comment type="caution">
    <text evidence="9">The sequence shown here is derived from an EMBL/GenBank/DDBJ whole genome shotgun (WGS) entry which is preliminary data.</text>
</comment>
<feature type="transmembrane region" description="Helical" evidence="6">
    <location>
        <begin position="808"/>
        <end position="827"/>
    </location>
</feature>
<evidence type="ECO:0000259" key="8">
    <source>
        <dbReference type="Pfam" id="PF00501"/>
    </source>
</evidence>
<dbReference type="AlphaFoldDB" id="A0A5N5D3D2"/>
<feature type="transmembrane region" description="Helical" evidence="6">
    <location>
        <begin position="761"/>
        <end position="777"/>
    </location>
</feature>
<evidence type="ECO:0000313" key="9">
    <source>
        <dbReference type="EMBL" id="KAB2572198.1"/>
    </source>
</evidence>
<keyword evidence="2 6" id="KW-0812">Transmembrane</keyword>
<feature type="domain" description="Amino acid permease/ SLC12A" evidence="7">
    <location>
        <begin position="537"/>
        <end position="868"/>
    </location>
</feature>
<dbReference type="GO" id="GO:0016020">
    <property type="term" value="C:membrane"/>
    <property type="evidence" value="ECO:0007669"/>
    <property type="project" value="UniProtKB-SubCell"/>
</dbReference>
<dbReference type="Pfam" id="PF23562">
    <property type="entry name" value="AMP-binding_C_3"/>
    <property type="match status" value="1"/>
</dbReference>
<dbReference type="InterPro" id="IPR004841">
    <property type="entry name" value="AA-permease/SLC12A_dom"/>
</dbReference>
<comment type="subcellular location">
    <subcellularLocation>
        <location evidence="1">Membrane</location>
        <topology evidence="1">Multi-pass membrane protein</topology>
    </subcellularLocation>
</comment>
<dbReference type="SUPFAM" id="SSF56801">
    <property type="entry name" value="Acetyl-CoA synthetase-like"/>
    <property type="match status" value="1"/>
</dbReference>
<dbReference type="PANTHER" id="PTHR43341:SF4">
    <property type="entry name" value="ARGININE PERMEASE CAN1-RELATED"/>
    <property type="match status" value="1"/>
</dbReference>
<evidence type="ECO:0000256" key="6">
    <source>
        <dbReference type="SAM" id="Phobius"/>
    </source>
</evidence>
<dbReference type="Proteomes" id="UP000325902">
    <property type="component" value="Unassembled WGS sequence"/>
</dbReference>
<dbReference type="InterPro" id="IPR050524">
    <property type="entry name" value="APC_YAT"/>
</dbReference>
<feature type="domain" description="AMP-dependent synthetase/ligase" evidence="8">
    <location>
        <begin position="9"/>
        <end position="340"/>
    </location>
</feature>
<sequence length="876" mass="94725">MQTILETLQNQAQDEPERIYASYALSPDLSDGFRDVTVGGVLRAIDAFAWWLHNGWGRSEDFGTVAYIGPSDLRYAIFFFAAIKCGYKTLFISPLNSFEASKSILEATKCQRIFYAPPMGQIAKNLQCIATSDTLDVVQIASLDECLAAESKPYPYEKTFEEAKWDPVVVIHTSGTTGLPKPMTMNFGFFSTTSEPVPPVPGYKDGSLKWFERRTFLGPFPPFHLGGVYTMMTIPVYFEATIVIPPAVPGAVSGKVLVDIMNQKKIEAMFCSTLPIEQVMQVPSGPEKLREMHFIAFAGAPLPPWVGDDLSKHTTVKTFFGSTETGSIPTIPPHAEDWAYIKFAPCVGAVFEPVLPLNPPSSSSSSSSSPPSSSHSSSSSSTSPSSPDPIPPELIFPTTTDPATIRHRGNAWLFPSTTTSEWRSRDLFVPHPDPARASEGLWRFYGRVDDAVELASGAKFFPGPWEAAVRGHPRVAHCMVVGAGRARPGVLVEPMEELVGTGGGGGAEGEGEGEKEKMFVEEVWPVIEKANEGVAASLGCNIGSGLMVATGKALHTGGPGNMVLGYGLLCTCVAAALQTLAEMTIAFPVSGNFVNYAQRWLDPSLAFAAGFAEWLGWTAVSSAEATVFTVIVNYWAEDSVHEAVWLSVFMVFIIALFLLPNRYFAFYEYFAGLLKIFGLIIVIIVSIVIIAGGGPTGRVHNGEYWRTLPIFANGFQGFSNCALLGLWAVGDQVFVGILAGEAETPRISMGRATKLIPYRNAILYMLSVVLCTLMVPMDDERLFGGSGSAASPFVIAMNDAGISGVPDFFNIVIMIGIGGVAVESVYISSRVLRAMAEQGLIPRFLAKVDRRGRPRWSLAITLAIATMLTYINLSSK</sequence>
<dbReference type="Pfam" id="PF00501">
    <property type="entry name" value="AMP-binding"/>
    <property type="match status" value="1"/>
</dbReference>